<dbReference type="RefSeq" id="WP_160928874.1">
    <property type="nucleotide sequence ID" value="NZ_WWEU01000002.1"/>
</dbReference>
<sequence>MGIQKDIGVVPGWQGGFEESNPEFAYPNPNLTSLPMLDNMANIDLLQRQQAVKWPEFSWETEKGSENPKRCFQMFAPDISRLGYTDKGRVYSIICPQQGVYSPSLGTMNVEVTVTGQRGWVNETDRELAADMSVVGKIWFSPSALQNPIVKLLWSHFEKSQQPFPFRKSSAIVVYTHKVGQVDQPIFPLLKGESTDFDIPDFAKHPQAWSVGHLGVEIGAPLKTGYPVVDEFNKLIMDVFNLGSGNMLQMGNVLTWNVWFTQPELVNTEEWRTHAQRWRESIDVDHCSPDGDGTKAKYFDGTLFKPNLDLIKELEKEKIGHFLGHLEGEIKEGISKCLKDI</sequence>
<protein>
    <submittedName>
        <fullName evidence="1">Uncharacterized protein</fullName>
    </submittedName>
</protein>
<dbReference type="AlphaFoldDB" id="A0A6L8LT63"/>
<accession>A0A6L8LT63</accession>
<name>A0A6L8LT63_9VIBR</name>
<dbReference type="Proteomes" id="UP000478571">
    <property type="component" value="Unassembled WGS sequence"/>
</dbReference>
<evidence type="ECO:0000313" key="2">
    <source>
        <dbReference type="Proteomes" id="UP000478571"/>
    </source>
</evidence>
<reference evidence="1 2" key="1">
    <citation type="submission" date="2020-01" db="EMBL/GenBank/DDBJ databases">
        <title>Draft Genome Sequence of Vibrio sp. strain OCN044, Isolated from a Healthy Coral at Palmyra Atoll.</title>
        <authorList>
            <person name="Videau P."/>
            <person name="Loughran R."/>
            <person name="Esquivel A."/>
            <person name="Deadmond M."/>
            <person name="Paddock B.E."/>
            <person name="Saw J.H."/>
            <person name="Ushijima B."/>
        </authorList>
    </citation>
    <scope>NUCLEOTIDE SEQUENCE [LARGE SCALE GENOMIC DNA]</scope>
    <source>
        <strain evidence="1 2">OCN044</strain>
    </source>
</reference>
<evidence type="ECO:0000313" key="1">
    <source>
        <dbReference type="EMBL" id="MYM59284.1"/>
    </source>
</evidence>
<comment type="caution">
    <text evidence="1">The sequence shown here is derived from an EMBL/GenBank/DDBJ whole genome shotgun (WGS) entry which is preliminary data.</text>
</comment>
<keyword evidence="2" id="KW-1185">Reference proteome</keyword>
<gene>
    <name evidence="1" type="ORF">GTG28_08610</name>
</gene>
<proteinExistence type="predicted"/>
<organism evidence="1 2">
    <name type="scientific">Vibrio tetraodonis subsp. pristinus</name>
    <dbReference type="NCBI Taxonomy" id="2695891"/>
    <lineage>
        <taxon>Bacteria</taxon>
        <taxon>Pseudomonadati</taxon>
        <taxon>Pseudomonadota</taxon>
        <taxon>Gammaproteobacteria</taxon>
        <taxon>Vibrionales</taxon>
        <taxon>Vibrionaceae</taxon>
        <taxon>Vibrio</taxon>
    </lineage>
</organism>
<dbReference type="EMBL" id="WWEU01000002">
    <property type="protein sequence ID" value="MYM59284.1"/>
    <property type="molecule type" value="Genomic_DNA"/>
</dbReference>